<dbReference type="Pfam" id="PF11951">
    <property type="entry name" value="Fungal_trans_2"/>
    <property type="match status" value="1"/>
</dbReference>
<organism evidence="1 2">
    <name type="scientific">Dendryphion nanum</name>
    <dbReference type="NCBI Taxonomy" id="256645"/>
    <lineage>
        <taxon>Eukaryota</taxon>
        <taxon>Fungi</taxon>
        <taxon>Dikarya</taxon>
        <taxon>Ascomycota</taxon>
        <taxon>Pezizomycotina</taxon>
        <taxon>Dothideomycetes</taxon>
        <taxon>Pleosporomycetidae</taxon>
        <taxon>Pleosporales</taxon>
        <taxon>Torulaceae</taxon>
        <taxon>Dendryphion</taxon>
    </lineage>
</organism>
<proteinExistence type="predicted"/>
<dbReference type="AlphaFoldDB" id="A0A9P9IPX7"/>
<dbReference type="PANTHER" id="PTHR37540">
    <property type="entry name" value="TRANSCRIPTION FACTOR (ACR-2), PUTATIVE-RELATED-RELATED"/>
    <property type="match status" value="1"/>
</dbReference>
<reference evidence="1" key="1">
    <citation type="journal article" date="2021" name="Nat. Commun.">
        <title>Genetic determinants of endophytism in the Arabidopsis root mycobiome.</title>
        <authorList>
            <person name="Mesny F."/>
            <person name="Miyauchi S."/>
            <person name="Thiergart T."/>
            <person name="Pickel B."/>
            <person name="Atanasova L."/>
            <person name="Karlsson M."/>
            <person name="Huettel B."/>
            <person name="Barry K.W."/>
            <person name="Haridas S."/>
            <person name="Chen C."/>
            <person name="Bauer D."/>
            <person name="Andreopoulos W."/>
            <person name="Pangilinan J."/>
            <person name="LaButti K."/>
            <person name="Riley R."/>
            <person name="Lipzen A."/>
            <person name="Clum A."/>
            <person name="Drula E."/>
            <person name="Henrissat B."/>
            <person name="Kohler A."/>
            <person name="Grigoriev I.V."/>
            <person name="Martin F.M."/>
            <person name="Hacquard S."/>
        </authorList>
    </citation>
    <scope>NUCLEOTIDE SEQUENCE</scope>
    <source>
        <strain evidence="1">MPI-CAGE-CH-0243</strain>
    </source>
</reference>
<dbReference type="PANTHER" id="PTHR37540:SF5">
    <property type="entry name" value="TRANSCRIPTION FACTOR DOMAIN-CONTAINING PROTEIN"/>
    <property type="match status" value="1"/>
</dbReference>
<accession>A0A9P9IPX7</accession>
<dbReference type="OrthoDB" id="4159781at2759"/>
<keyword evidence="2" id="KW-1185">Reference proteome</keyword>
<evidence type="ECO:0000313" key="2">
    <source>
        <dbReference type="Proteomes" id="UP000700596"/>
    </source>
</evidence>
<protein>
    <submittedName>
        <fullName evidence="1">Uncharacterized protein</fullName>
    </submittedName>
</protein>
<comment type="caution">
    <text evidence="1">The sequence shown here is derived from an EMBL/GenBank/DDBJ whole genome shotgun (WGS) entry which is preliminary data.</text>
</comment>
<gene>
    <name evidence="1" type="ORF">B0J11DRAFT_265622</name>
</gene>
<name>A0A9P9IPX7_9PLEO</name>
<evidence type="ECO:0000313" key="1">
    <source>
        <dbReference type="EMBL" id="KAH7128251.1"/>
    </source>
</evidence>
<sequence>MNFTFVTHKGARPEKSELVKSHVMREAQKRRREAKQRRIRHPPVQESRLPVAFNDLILLPPAPGVPRDLDASHPFQPICSEDIELFPSSGAAKWIPEPWATSADDINSTDSTLVLDDFVGLWNAGQDPSPSGSQLMVTSPWLSIRLDDDHAFDPDTFMAAREISSFSSDGIYVGAHTVVPSLIPQPTPLAPPAVRDSSTSIDAWQSWDLIYRLNELIAHYITSYDYSLSATRVGIAAYWSSQPLVSLKILYSSALVYCIYRDVNREQPVDDHPYYKGQVIRMIHEAFKDPATAIDDDNLSAVLCVCMYENVSGSKHANTHLEGLRQMISLRGGINNLPVGKEQHFAEMSLLQDMLHAACSNVPPKLFDVAAPLLKGDGTVPEPSFRQSPLRIDMSYGVHVPPLELAKSHDVLRQAFRSLERLCMEAFDKERAATEEVLIEERRRHFWARLAPPAEKRALGDMTITERSDEAIRLAAKIHFRATALRIQYEDEVNVEDMKQLHSILRTTDWNFWKVAHYVYLWVLLTGGAASNGHEERHYFRSEILRMGLGPAMGDWRVFRQTMGNFLWIQHFLRQDVKEVGICEGVKG</sequence>
<dbReference type="EMBL" id="JAGMWT010000005">
    <property type="protein sequence ID" value="KAH7128251.1"/>
    <property type="molecule type" value="Genomic_DNA"/>
</dbReference>
<dbReference type="InterPro" id="IPR021858">
    <property type="entry name" value="Fun_TF"/>
</dbReference>
<dbReference type="Proteomes" id="UP000700596">
    <property type="component" value="Unassembled WGS sequence"/>
</dbReference>